<dbReference type="Gene3D" id="1.10.1530.10">
    <property type="match status" value="1"/>
</dbReference>
<keyword evidence="2" id="KW-0560">Oxidoreductase</keyword>
<dbReference type="PANTHER" id="PTHR11091">
    <property type="entry name" value="OXIDOREDUCTASE-RELATED"/>
    <property type="match status" value="1"/>
</dbReference>
<comment type="similarity">
    <text evidence="1">Belongs to the LDH2/MDH2 oxidoreductase family.</text>
</comment>
<evidence type="ECO:0000313" key="3">
    <source>
        <dbReference type="EMBL" id="SHH62498.1"/>
    </source>
</evidence>
<dbReference type="EMBL" id="LT670818">
    <property type="protein sequence ID" value="SHH62498.1"/>
    <property type="molecule type" value="Genomic_DNA"/>
</dbReference>
<dbReference type="InterPro" id="IPR036111">
    <property type="entry name" value="Mal/L-sulfo/L-lacto_DH-like_sf"/>
</dbReference>
<evidence type="ECO:0000256" key="1">
    <source>
        <dbReference type="ARBA" id="ARBA00006056"/>
    </source>
</evidence>
<sequence length="358" mass="37892">MPILPQELTVTFDRLKAFIQEAMIGLGLPAADAMTVAALMAEADLQGSDGHGVSRLPQYARRIKAGGFNVRPNIQLVREQASVALLNGDNGMGHLVMKRAAEIAIEKARTTGIAWVNSQYSNHAGPASLYATMPLAHDMIGLYFAVGNANHLPPWGGLDMLLSTNPIAAAIPAGDEKPIVLDMATTVAAYGKVKTKALRGETMPEGWMIDREGKPLTDPKRADEGMLLPLGGMEAGYKGYGLAMIIGLLAGTLGGAAMGRDVIDFNHDDDSVTNTGQAIAAINIAAFGDVATFKASVDALVRDFRNSERIKGIDRIYVPGERSHATRAARTRDGIPIAPALMRGLDQVASDLGIAKLV</sequence>
<protein>
    <submittedName>
        <fullName evidence="3">Malate/lactate/ureidoglycolate dehydrogenase, LDH2 family</fullName>
    </submittedName>
</protein>
<dbReference type="AlphaFoldDB" id="A0A1M5UHW4"/>
<dbReference type="RefSeq" id="WP_197687887.1">
    <property type="nucleotide sequence ID" value="NZ_LT670818.1"/>
</dbReference>
<dbReference type="InterPro" id="IPR043143">
    <property type="entry name" value="Mal/L-sulf/L-lact_DH-like_NADP"/>
</dbReference>
<name>A0A1M5UHW4_9BRAD</name>
<dbReference type="GO" id="GO:0016491">
    <property type="term" value="F:oxidoreductase activity"/>
    <property type="evidence" value="ECO:0007669"/>
    <property type="project" value="UniProtKB-KW"/>
</dbReference>
<evidence type="ECO:0000313" key="4">
    <source>
        <dbReference type="Proteomes" id="UP000190675"/>
    </source>
</evidence>
<dbReference type="Gene3D" id="3.30.1370.60">
    <property type="entry name" value="Hypothetical oxidoreductase yiak, domain 2"/>
    <property type="match status" value="1"/>
</dbReference>
<reference evidence="3 4" key="1">
    <citation type="submission" date="2016-11" db="EMBL/GenBank/DDBJ databases">
        <authorList>
            <person name="Jaros S."/>
            <person name="Januszkiewicz K."/>
            <person name="Wedrychowicz H."/>
        </authorList>
    </citation>
    <scope>NUCLEOTIDE SEQUENCE [LARGE SCALE GENOMIC DNA]</scope>
    <source>
        <strain evidence="3 4">GAS242</strain>
    </source>
</reference>
<evidence type="ECO:0000256" key="2">
    <source>
        <dbReference type="ARBA" id="ARBA00023002"/>
    </source>
</evidence>
<gene>
    <name evidence="3" type="ORF">SAMN05444169_8427</name>
</gene>
<dbReference type="InterPro" id="IPR043144">
    <property type="entry name" value="Mal/L-sulf/L-lact_DH-like_ah"/>
</dbReference>
<dbReference type="SUPFAM" id="SSF89733">
    <property type="entry name" value="L-sulfolactate dehydrogenase-like"/>
    <property type="match status" value="1"/>
</dbReference>
<dbReference type="InterPro" id="IPR003767">
    <property type="entry name" value="Malate/L-lactate_DH-like"/>
</dbReference>
<organism evidence="3 4">
    <name type="scientific">Bradyrhizobium erythrophlei</name>
    <dbReference type="NCBI Taxonomy" id="1437360"/>
    <lineage>
        <taxon>Bacteria</taxon>
        <taxon>Pseudomonadati</taxon>
        <taxon>Pseudomonadota</taxon>
        <taxon>Alphaproteobacteria</taxon>
        <taxon>Hyphomicrobiales</taxon>
        <taxon>Nitrobacteraceae</taxon>
        <taxon>Bradyrhizobium</taxon>
    </lineage>
</organism>
<dbReference type="Proteomes" id="UP000190675">
    <property type="component" value="Chromosome I"/>
</dbReference>
<dbReference type="Pfam" id="PF02615">
    <property type="entry name" value="Ldh_2"/>
    <property type="match status" value="1"/>
</dbReference>
<proteinExistence type="inferred from homology"/>
<accession>A0A1M5UHW4</accession>
<dbReference type="PANTHER" id="PTHR11091:SF0">
    <property type="entry name" value="MALATE DEHYDROGENASE"/>
    <property type="match status" value="1"/>
</dbReference>